<gene>
    <name evidence="1" type="ORF">RUA4292_00150</name>
</gene>
<sequence>MSWIRTIPFDEATGKLRKLYDRVTGPGNNVDNIMMVHSLRPHSMEGHMAMYKNVLHHSANTIPKWFLEVLGVWVSALNKCSYCVEHHYSGLQRLVGDPERGQAIRATIEAGTPEVAPLDSAQIEAMRYARKLTETPAELKLQDVEALRTAGWDDGEILEINQVCAYFSYANRTVLGLGCSTDGDILGLSPNNSDDPADWGHR</sequence>
<dbReference type="PANTHER" id="PTHR35446:SF2">
    <property type="entry name" value="CARBOXYMUCONOLACTONE DECARBOXYLASE-LIKE DOMAIN-CONTAINING PROTEIN"/>
    <property type="match status" value="1"/>
</dbReference>
<evidence type="ECO:0000313" key="1">
    <source>
        <dbReference type="EMBL" id="CUH45986.1"/>
    </source>
</evidence>
<dbReference type="RefSeq" id="WP_058275914.1">
    <property type="nucleotide sequence ID" value="NZ_CYPU01000006.1"/>
</dbReference>
<dbReference type="Gene3D" id="1.20.1290.10">
    <property type="entry name" value="AhpD-like"/>
    <property type="match status" value="1"/>
</dbReference>
<accession>A0A0P1ETP8</accession>
<name>A0A0P1ETP8_9RHOB</name>
<dbReference type="EMBL" id="CYPU01000006">
    <property type="protein sequence ID" value="CUH45986.1"/>
    <property type="molecule type" value="Genomic_DNA"/>
</dbReference>
<reference evidence="1 2" key="1">
    <citation type="submission" date="2015-09" db="EMBL/GenBank/DDBJ databases">
        <authorList>
            <consortium name="Swine Surveillance"/>
        </authorList>
    </citation>
    <scope>NUCLEOTIDE SEQUENCE [LARGE SCALE GENOMIC DNA]</scope>
    <source>
        <strain evidence="1 2">CECT 4292</strain>
    </source>
</reference>
<dbReference type="Proteomes" id="UP000050783">
    <property type="component" value="Unassembled WGS sequence"/>
</dbReference>
<keyword evidence="1" id="KW-0575">Peroxidase</keyword>
<dbReference type="AlphaFoldDB" id="A0A0P1ETP8"/>
<keyword evidence="1" id="KW-0560">Oxidoreductase</keyword>
<dbReference type="NCBIfam" id="TIGR01926">
    <property type="entry name" value="peroxid_rel"/>
    <property type="match status" value="1"/>
</dbReference>
<dbReference type="GO" id="GO:0004601">
    <property type="term" value="F:peroxidase activity"/>
    <property type="evidence" value="ECO:0007669"/>
    <property type="project" value="UniProtKB-KW"/>
</dbReference>
<dbReference type="SUPFAM" id="SSF69118">
    <property type="entry name" value="AhpD-like"/>
    <property type="match status" value="1"/>
</dbReference>
<evidence type="ECO:0000313" key="2">
    <source>
        <dbReference type="Proteomes" id="UP000050783"/>
    </source>
</evidence>
<dbReference type="InterPro" id="IPR029032">
    <property type="entry name" value="AhpD-like"/>
</dbReference>
<dbReference type="STRING" id="81569.RUM4293_03094"/>
<dbReference type="GeneID" id="55491478"/>
<organism evidence="1 2">
    <name type="scientific">Ruegeria atlantica</name>
    <dbReference type="NCBI Taxonomy" id="81569"/>
    <lineage>
        <taxon>Bacteria</taxon>
        <taxon>Pseudomonadati</taxon>
        <taxon>Pseudomonadota</taxon>
        <taxon>Alphaproteobacteria</taxon>
        <taxon>Rhodobacterales</taxon>
        <taxon>Roseobacteraceae</taxon>
        <taxon>Ruegeria</taxon>
    </lineage>
</organism>
<protein>
    <submittedName>
        <fullName evidence="1">Putative peroxidase-related enzyme</fullName>
    </submittedName>
</protein>
<dbReference type="PANTHER" id="PTHR35446">
    <property type="entry name" value="SI:CH211-175M2.5"/>
    <property type="match status" value="1"/>
</dbReference>
<dbReference type="InterPro" id="IPR010195">
    <property type="entry name" value="Uncharacterised_peroxidase-rel"/>
</dbReference>
<dbReference type="OrthoDB" id="9808310at2"/>
<proteinExistence type="predicted"/>